<dbReference type="EMBL" id="SHKM01000002">
    <property type="protein sequence ID" value="RZT76050.1"/>
    <property type="molecule type" value="Genomic_DNA"/>
</dbReference>
<comment type="caution">
    <text evidence="1">The sequence shown here is derived from an EMBL/GenBank/DDBJ whole genome shotgun (WGS) entry which is preliminary data.</text>
</comment>
<reference evidence="1 2" key="1">
    <citation type="submission" date="2019-02" db="EMBL/GenBank/DDBJ databases">
        <title>Genomic Encyclopedia of Type Strains, Phase IV (KMG-IV): sequencing the most valuable type-strain genomes for metagenomic binning, comparative biology and taxonomic classification.</title>
        <authorList>
            <person name="Goeker M."/>
        </authorList>
    </citation>
    <scope>NUCLEOTIDE SEQUENCE [LARGE SCALE GENOMIC DNA]</scope>
    <source>
        <strain evidence="1 2">DSM 21223</strain>
    </source>
</reference>
<evidence type="ECO:0000313" key="1">
    <source>
        <dbReference type="EMBL" id="RZT76050.1"/>
    </source>
</evidence>
<keyword evidence="2" id="KW-1185">Reference proteome</keyword>
<gene>
    <name evidence="1" type="ORF">EV678_1918</name>
</gene>
<proteinExistence type="predicted"/>
<protein>
    <submittedName>
        <fullName evidence="1">Uncharacterized protein</fullName>
    </submittedName>
</protein>
<accession>A0ABY0IMT4</accession>
<dbReference type="Proteomes" id="UP000292136">
    <property type="component" value="Unassembled WGS sequence"/>
</dbReference>
<sequence>MDNLLRGAAPLELYVWLEPEESLPGWDFQSGGPHAEPRTVFPSGINPQLVHNYFAEYNLEFFRQRSFERYPSRLHAQFLFATRTDAENYRNKHPGRVFGKLLTRVTTRGAYTCSYHDANWIDYLHLPHNLDLDTLGEISRAYWAGTLVEEAGLTFMDQPWREPPVIEAVFQGSLVPEPLPARAIGLLPGFEPYLARN</sequence>
<dbReference type="RefSeq" id="WP_014236353.1">
    <property type="nucleotide sequence ID" value="NZ_SHKM01000002.1"/>
</dbReference>
<evidence type="ECO:0000313" key="2">
    <source>
        <dbReference type="Proteomes" id="UP000292136"/>
    </source>
</evidence>
<dbReference type="SUPFAM" id="SSF56399">
    <property type="entry name" value="ADP-ribosylation"/>
    <property type="match status" value="1"/>
</dbReference>
<name>A0ABY0IMT4_9RHOO</name>
<organism evidence="1 2">
    <name type="scientific">Azospira oryzae</name>
    <dbReference type="NCBI Taxonomy" id="146939"/>
    <lineage>
        <taxon>Bacteria</taxon>
        <taxon>Pseudomonadati</taxon>
        <taxon>Pseudomonadota</taxon>
        <taxon>Betaproteobacteria</taxon>
        <taxon>Rhodocyclales</taxon>
        <taxon>Rhodocyclaceae</taxon>
        <taxon>Azospira</taxon>
    </lineage>
</organism>